<keyword evidence="4" id="KW-0548">Nucleotidyltransferase</keyword>
<dbReference type="PANTHER" id="PTHR45138">
    <property type="entry name" value="REGULATORY COMPONENTS OF SENSORY TRANSDUCTION SYSTEM"/>
    <property type="match status" value="1"/>
</dbReference>
<dbReference type="RefSeq" id="WP_377333613.1">
    <property type="nucleotide sequence ID" value="NZ_JBHSGB010000009.1"/>
</dbReference>
<gene>
    <name evidence="4" type="ORF">ACFO3I_09280</name>
</gene>
<dbReference type="EC" id="2.7.7.65" evidence="1"/>
<dbReference type="InterPro" id="IPR000160">
    <property type="entry name" value="GGDEF_dom"/>
</dbReference>
<comment type="caution">
    <text evidence="4">The sequence shown here is derived from an EMBL/GenBank/DDBJ whole genome shotgun (WGS) entry which is preliminary data.</text>
</comment>
<evidence type="ECO:0000313" key="4">
    <source>
        <dbReference type="EMBL" id="MFC4655204.1"/>
    </source>
</evidence>
<keyword evidence="4" id="KW-0808">Transferase</keyword>
<keyword evidence="5" id="KW-1185">Reference proteome</keyword>
<organism evidence="4 5">
    <name type="scientific">Rheinheimera marina</name>
    <dbReference type="NCBI Taxonomy" id="1774958"/>
    <lineage>
        <taxon>Bacteria</taxon>
        <taxon>Pseudomonadati</taxon>
        <taxon>Pseudomonadota</taxon>
        <taxon>Gammaproteobacteria</taxon>
        <taxon>Chromatiales</taxon>
        <taxon>Chromatiaceae</taxon>
        <taxon>Rheinheimera</taxon>
    </lineage>
</organism>
<sequence>MSESWLFGPVLSQLNSGILVVDTAFRLVYINHFLERHAKLQLLDVKNKVLFDVFTDLPESWLRRKFETVVSLQTPAFSSWEQRQYILKLPHLRPATGSSHYMAQNCTMLPLSDPQGGKYVCLLIEDATDAFVYQQHLQQTMAQLEQSNRLDGLTQCLNRRYWEQQLKLEVQRSERYQTPLSLLLFDLDRFKQLNDRYGHQGGDFVLVELAAQVKQLLRDSDWFGRYGGEEFGIVLTNTDKAGAFEVAQRLCQQIANTSFHYQQHKIQVTLSIGVAVLQNFDERAAEQLISAADQALYQAKRSGRNRVLCFDSGLTSI</sequence>
<accession>A0ABV9JLT4</accession>
<dbReference type="EMBL" id="JBHSGB010000009">
    <property type="protein sequence ID" value="MFC4655204.1"/>
    <property type="molecule type" value="Genomic_DNA"/>
</dbReference>
<evidence type="ECO:0000259" key="3">
    <source>
        <dbReference type="PROSITE" id="PS50887"/>
    </source>
</evidence>
<dbReference type="PROSITE" id="PS50887">
    <property type="entry name" value="GGDEF"/>
    <property type="match status" value="1"/>
</dbReference>
<feature type="domain" description="GGDEF" evidence="3">
    <location>
        <begin position="178"/>
        <end position="312"/>
    </location>
</feature>
<dbReference type="PANTHER" id="PTHR45138:SF9">
    <property type="entry name" value="DIGUANYLATE CYCLASE DGCM-RELATED"/>
    <property type="match status" value="1"/>
</dbReference>
<dbReference type="Gene3D" id="3.30.70.270">
    <property type="match status" value="1"/>
</dbReference>
<dbReference type="Pfam" id="PF00990">
    <property type="entry name" value="GGDEF"/>
    <property type="match status" value="1"/>
</dbReference>
<dbReference type="CDD" id="cd01949">
    <property type="entry name" value="GGDEF"/>
    <property type="match status" value="1"/>
</dbReference>
<dbReference type="InterPro" id="IPR050469">
    <property type="entry name" value="Diguanylate_Cyclase"/>
</dbReference>
<reference evidence="5" key="1">
    <citation type="journal article" date="2019" name="Int. J. Syst. Evol. Microbiol.">
        <title>The Global Catalogue of Microorganisms (GCM) 10K type strain sequencing project: providing services to taxonomists for standard genome sequencing and annotation.</title>
        <authorList>
            <consortium name="The Broad Institute Genomics Platform"/>
            <consortium name="The Broad Institute Genome Sequencing Center for Infectious Disease"/>
            <person name="Wu L."/>
            <person name="Ma J."/>
        </authorList>
    </citation>
    <scope>NUCLEOTIDE SEQUENCE [LARGE SCALE GENOMIC DNA]</scope>
    <source>
        <strain evidence="5">DT28</strain>
    </source>
</reference>
<evidence type="ECO:0000256" key="2">
    <source>
        <dbReference type="ARBA" id="ARBA00034247"/>
    </source>
</evidence>
<name>A0ABV9JLT4_9GAMM</name>
<dbReference type="SUPFAM" id="SSF55073">
    <property type="entry name" value="Nucleotide cyclase"/>
    <property type="match status" value="1"/>
</dbReference>
<evidence type="ECO:0000313" key="5">
    <source>
        <dbReference type="Proteomes" id="UP001595962"/>
    </source>
</evidence>
<comment type="catalytic activity">
    <reaction evidence="2">
        <text>2 GTP = 3',3'-c-di-GMP + 2 diphosphate</text>
        <dbReference type="Rhea" id="RHEA:24898"/>
        <dbReference type="ChEBI" id="CHEBI:33019"/>
        <dbReference type="ChEBI" id="CHEBI:37565"/>
        <dbReference type="ChEBI" id="CHEBI:58805"/>
        <dbReference type="EC" id="2.7.7.65"/>
    </reaction>
</comment>
<dbReference type="InterPro" id="IPR043128">
    <property type="entry name" value="Rev_trsase/Diguanyl_cyclase"/>
</dbReference>
<dbReference type="GO" id="GO:0052621">
    <property type="term" value="F:diguanylate cyclase activity"/>
    <property type="evidence" value="ECO:0007669"/>
    <property type="project" value="UniProtKB-EC"/>
</dbReference>
<dbReference type="NCBIfam" id="TIGR00254">
    <property type="entry name" value="GGDEF"/>
    <property type="match status" value="1"/>
</dbReference>
<dbReference type="InterPro" id="IPR029787">
    <property type="entry name" value="Nucleotide_cyclase"/>
</dbReference>
<dbReference type="Gene3D" id="3.30.450.20">
    <property type="entry name" value="PAS domain"/>
    <property type="match status" value="1"/>
</dbReference>
<dbReference type="Proteomes" id="UP001595962">
    <property type="component" value="Unassembled WGS sequence"/>
</dbReference>
<evidence type="ECO:0000256" key="1">
    <source>
        <dbReference type="ARBA" id="ARBA00012528"/>
    </source>
</evidence>
<proteinExistence type="predicted"/>
<dbReference type="SMART" id="SM00267">
    <property type="entry name" value="GGDEF"/>
    <property type="match status" value="1"/>
</dbReference>
<protein>
    <recommendedName>
        <fullName evidence="1">diguanylate cyclase</fullName>
        <ecNumber evidence="1">2.7.7.65</ecNumber>
    </recommendedName>
</protein>